<gene>
    <name evidence="5" type="ORF">H9862_01090</name>
</gene>
<evidence type="ECO:0000256" key="3">
    <source>
        <dbReference type="PROSITE-ProRule" id="PRU00464"/>
    </source>
</evidence>
<dbReference type="EMBL" id="DXFQ01000014">
    <property type="protein sequence ID" value="HIX19180.1"/>
    <property type="molecule type" value="Genomic_DNA"/>
</dbReference>
<dbReference type="Gene3D" id="3.30.428.10">
    <property type="entry name" value="HIT-like"/>
    <property type="match status" value="1"/>
</dbReference>
<accession>A0A9D1VAG8</accession>
<evidence type="ECO:0000313" key="6">
    <source>
        <dbReference type="Proteomes" id="UP000823964"/>
    </source>
</evidence>
<dbReference type="Proteomes" id="UP000823964">
    <property type="component" value="Unassembled WGS sequence"/>
</dbReference>
<dbReference type="PRINTS" id="PR00332">
    <property type="entry name" value="HISTRIAD"/>
</dbReference>
<feature type="short sequence motif" description="Histidine triad motif" evidence="2 3">
    <location>
        <begin position="98"/>
        <end position="102"/>
    </location>
</feature>
<comment type="caution">
    <text evidence="5">The sequence shown here is derived from an EMBL/GenBank/DDBJ whole genome shotgun (WGS) entry which is preliminary data.</text>
</comment>
<dbReference type="InterPro" id="IPR001310">
    <property type="entry name" value="Histidine_triad_HIT"/>
</dbReference>
<evidence type="ECO:0000313" key="5">
    <source>
        <dbReference type="EMBL" id="HIX19180.1"/>
    </source>
</evidence>
<feature type="domain" description="HIT" evidence="4">
    <location>
        <begin position="5"/>
        <end position="114"/>
    </location>
</feature>
<dbReference type="PANTHER" id="PTHR23089">
    <property type="entry name" value="HISTIDINE TRIAD HIT PROTEIN"/>
    <property type="match status" value="1"/>
</dbReference>
<dbReference type="InterPro" id="IPR011146">
    <property type="entry name" value="HIT-like"/>
</dbReference>
<dbReference type="PROSITE" id="PS00892">
    <property type="entry name" value="HIT_1"/>
    <property type="match status" value="1"/>
</dbReference>
<organism evidence="5 6">
    <name type="scientific">Candidatus Akkermansia intestinigallinarum</name>
    <dbReference type="NCBI Taxonomy" id="2838431"/>
    <lineage>
        <taxon>Bacteria</taxon>
        <taxon>Pseudomonadati</taxon>
        <taxon>Verrucomicrobiota</taxon>
        <taxon>Verrucomicrobiia</taxon>
        <taxon>Verrucomicrobiales</taxon>
        <taxon>Akkermansiaceae</taxon>
        <taxon>Akkermansia</taxon>
    </lineage>
</organism>
<dbReference type="Pfam" id="PF01230">
    <property type="entry name" value="HIT"/>
    <property type="match status" value="1"/>
</dbReference>
<evidence type="ECO:0000256" key="1">
    <source>
        <dbReference type="PIRSR" id="PIRSR601310-1"/>
    </source>
</evidence>
<dbReference type="InterPro" id="IPR036265">
    <property type="entry name" value="HIT-like_sf"/>
</dbReference>
<evidence type="ECO:0000256" key="2">
    <source>
        <dbReference type="PIRSR" id="PIRSR601310-3"/>
    </source>
</evidence>
<dbReference type="AlphaFoldDB" id="A0A9D1VAG8"/>
<protein>
    <submittedName>
        <fullName evidence="5">Histidine triad nucleotide-binding protein</fullName>
    </submittedName>
</protein>
<feature type="active site" description="Tele-AMP-histidine intermediate" evidence="1">
    <location>
        <position position="100"/>
    </location>
</feature>
<name>A0A9D1VAG8_9BACT</name>
<dbReference type="PROSITE" id="PS51084">
    <property type="entry name" value="HIT_2"/>
    <property type="match status" value="1"/>
</dbReference>
<dbReference type="GO" id="GO:0003824">
    <property type="term" value="F:catalytic activity"/>
    <property type="evidence" value="ECO:0007669"/>
    <property type="project" value="InterPro"/>
</dbReference>
<dbReference type="InterPro" id="IPR019808">
    <property type="entry name" value="Histidine_triad_CS"/>
</dbReference>
<evidence type="ECO:0000259" key="4">
    <source>
        <dbReference type="PROSITE" id="PS51084"/>
    </source>
</evidence>
<sequence length="114" mass="12362">MDKTLFQKIADKEIPADMVYEDDLCVAFRDITPVAPTHILLVPRKPLRDVAAATPEDAALLAHLMLKVGEIARAEGLTEGGFRTVMNTGADAGQTVPHLHIHIIGGRSMQWPPG</sequence>
<proteinExistence type="predicted"/>
<dbReference type="SUPFAM" id="SSF54197">
    <property type="entry name" value="HIT-like"/>
    <property type="match status" value="1"/>
</dbReference>
<reference evidence="5" key="2">
    <citation type="submission" date="2021-04" db="EMBL/GenBank/DDBJ databases">
        <authorList>
            <person name="Gilroy R."/>
        </authorList>
    </citation>
    <scope>NUCLEOTIDE SEQUENCE</scope>
    <source>
        <strain evidence="5">14975</strain>
    </source>
</reference>
<dbReference type="CDD" id="cd01276">
    <property type="entry name" value="PKCI_related"/>
    <property type="match status" value="1"/>
</dbReference>
<reference evidence="5" key="1">
    <citation type="journal article" date="2021" name="PeerJ">
        <title>Extensive microbial diversity within the chicken gut microbiome revealed by metagenomics and culture.</title>
        <authorList>
            <person name="Gilroy R."/>
            <person name="Ravi A."/>
            <person name="Getino M."/>
            <person name="Pursley I."/>
            <person name="Horton D.L."/>
            <person name="Alikhan N.F."/>
            <person name="Baker D."/>
            <person name="Gharbi K."/>
            <person name="Hall N."/>
            <person name="Watson M."/>
            <person name="Adriaenssens E.M."/>
            <person name="Foster-Nyarko E."/>
            <person name="Jarju S."/>
            <person name="Secka A."/>
            <person name="Antonio M."/>
            <person name="Oren A."/>
            <person name="Chaudhuri R.R."/>
            <person name="La Ragione R."/>
            <person name="Hildebrand F."/>
            <person name="Pallen M.J."/>
        </authorList>
    </citation>
    <scope>NUCLEOTIDE SEQUENCE</scope>
    <source>
        <strain evidence="5">14975</strain>
    </source>
</reference>